<protein>
    <submittedName>
        <fullName evidence="4">Uncharacterized lipoprotein YddW (UPF0748 family)</fullName>
    </submittedName>
</protein>
<proteinExistence type="predicted"/>
<evidence type="ECO:0000313" key="5">
    <source>
        <dbReference type="Proteomes" id="UP001204798"/>
    </source>
</evidence>
<dbReference type="Gene3D" id="3.20.20.80">
    <property type="entry name" value="Glycosidases"/>
    <property type="match status" value="2"/>
</dbReference>
<dbReference type="EMBL" id="JANUCP010000004">
    <property type="protein sequence ID" value="MCS3919779.1"/>
    <property type="molecule type" value="Genomic_DNA"/>
</dbReference>
<keyword evidence="5" id="KW-1185">Reference proteome</keyword>
<feature type="domain" description="Glycosyl hydrolase-like 10" evidence="3">
    <location>
        <begin position="408"/>
        <end position="478"/>
    </location>
</feature>
<dbReference type="InterPro" id="IPR029062">
    <property type="entry name" value="Class_I_gatase-like"/>
</dbReference>
<sequence>MKPIKTFVALICLTSSVAFAQLIEHRGIWLHPSQFKTPELCDQFVKRMVSARINVAYPLVWYWGGRAYYRSEICPMAEDVPEGFDPLGYLIEQCHKNGIQVHAWFVNGEYGRTDLSHVFSKHPDWRLMPQPGEYAWWYDLGKPEVREFQANVMLEVLKRYDVDGLHFDYIRYPGRLFCFCEHCTNEFKRLYGYDIRRLSGEKFPLTLSMSANPLDKPTTAKVLVRVADGPPAIAINELGKGQVLLLNWHAETNRPPAVNTFLRRFLEGRGAKVGSRIFLFTPEPTIAKYGRESLARTSDWLRALGYKPEVIDEKRLTNLQPNQVVFLVTGYITPDDVAEKLVKFVEGGGTVVVIDGPVFSVEKPSLQRLVGFSSTAPYFSGVRTLVPVAESDLLPVGGEAISPDELERINSSWAKYRKDGVSELVKMVYERAKAIKPNVAISAAVFYRLASADAVFQDWSRWLREGFIDYVLPMAYVLDEKALLDALEEYKSIDPKLERIIPGLSLYIRDEKGVRSRSPELVLRQVEICKGAGAKGVNFFALTYLSDEIILALSEGPFREPAKPYVPLGK</sequence>
<organism evidence="4 5">
    <name type="scientific">Candidatus Fervidibacter sacchari</name>
    <dbReference type="NCBI Taxonomy" id="1448929"/>
    <lineage>
        <taxon>Bacteria</taxon>
        <taxon>Candidatus Fervidibacterota</taxon>
        <taxon>Candidatus Fervidibacter</taxon>
    </lineage>
</organism>
<evidence type="ECO:0000259" key="3">
    <source>
        <dbReference type="Pfam" id="PF02638"/>
    </source>
</evidence>
<dbReference type="RefSeq" id="WP_259096615.1">
    <property type="nucleotide sequence ID" value="NZ_CP130454.1"/>
</dbReference>
<dbReference type="SUPFAM" id="SSF51445">
    <property type="entry name" value="(Trans)glycosidases"/>
    <property type="match status" value="1"/>
</dbReference>
<dbReference type="Gene3D" id="3.40.50.880">
    <property type="match status" value="1"/>
</dbReference>
<dbReference type="InterPro" id="IPR052177">
    <property type="entry name" value="Divisome_Glycosyl_Hydrolase"/>
</dbReference>
<dbReference type="InterPro" id="IPR003790">
    <property type="entry name" value="GHL10"/>
</dbReference>
<feature type="domain" description="Glycosyl hydrolase-like 10" evidence="3">
    <location>
        <begin position="26"/>
        <end position="172"/>
    </location>
</feature>
<gene>
    <name evidence="4" type="ORF">M2350_002196</name>
</gene>
<comment type="caution">
    <text evidence="4">The sequence shown here is derived from an EMBL/GenBank/DDBJ whole genome shotgun (WGS) entry which is preliminary data.</text>
</comment>
<name>A0ABT2EQ08_9BACT</name>
<dbReference type="PANTHER" id="PTHR43405">
    <property type="entry name" value="GLYCOSYL HYDROLASE DIGH"/>
    <property type="match status" value="1"/>
</dbReference>
<evidence type="ECO:0000256" key="1">
    <source>
        <dbReference type="ARBA" id="ARBA00022729"/>
    </source>
</evidence>
<dbReference type="Pfam" id="PF02638">
    <property type="entry name" value="GHL10"/>
    <property type="match status" value="2"/>
</dbReference>
<evidence type="ECO:0000256" key="2">
    <source>
        <dbReference type="SAM" id="SignalP"/>
    </source>
</evidence>
<keyword evidence="1 2" id="KW-0732">Signal</keyword>
<dbReference type="PANTHER" id="PTHR43405:SF1">
    <property type="entry name" value="GLYCOSYL HYDROLASE DIGH"/>
    <property type="match status" value="1"/>
</dbReference>
<feature type="chain" id="PRO_5047097181" evidence="2">
    <location>
        <begin position="21"/>
        <end position="570"/>
    </location>
</feature>
<accession>A0ABT2EQ08</accession>
<reference evidence="4 5" key="1">
    <citation type="submission" date="2022-08" db="EMBL/GenBank/DDBJ databases">
        <title>Bacterial and archaeal communities from various locations to study Microbial Dark Matter (Phase II).</title>
        <authorList>
            <person name="Stepanauskas R."/>
        </authorList>
    </citation>
    <scope>NUCLEOTIDE SEQUENCE [LARGE SCALE GENOMIC DNA]</scope>
    <source>
        <strain evidence="4 5">PD1</strain>
    </source>
</reference>
<feature type="signal peptide" evidence="2">
    <location>
        <begin position="1"/>
        <end position="20"/>
    </location>
</feature>
<dbReference type="InterPro" id="IPR017853">
    <property type="entry name" value="GH"/>
</dbReference>
<keyword evidence="4" id="KW-0449">Lipoprotein</keyword>
<dbReference type="CDD" id="cd03143">
    <property type="entry name" value="A4_beta-galactosidase_middle_domain"/>
    <property type="match status" value="1"/>
</dbReference>
<evidence type="ECO:0000313" key="4">
    <source>
        <dbReference type="EMBL" id="MCS3919779.1"/>
    </source>
</evidence>
<dbReference type="Proteomes" id="UP001204798">
    <property type="component" value="Unassembled WGS sequence"/>
</dbReference>